<keyword evidence="2" id="KW-1185">Reference proteome</keyword>
<sequence>MLHMSPYAFEKMLQEQATFRRHQDASRLKETAVRQAWSPAKWIAFFRHSKKSTVKGHAYRVLEELLSHERAEIRLRAAEIIIGTRRNGRAH</sequence>
<gene>
    <name evidence="1" type="ORF">P0Y55_02765</name>
</gene>
<dbReference type="AlphaFoldDB" id="A0AA95EY15"/>
<evidence type="ECO:0000313" key="1">
    <source>
        <dbReference type="EMBL" id="WEK55021.1"/>
    </source>
</evidence>
<reference evidence="1" key="1">
    <citation type="submission" date="2023-03" db="EMBL/GenBank/DDBJ databases">
        <title>Andean soil-derived lignocellulolytic bacterial consortium as a source of novel taxa and putative plastic-active enzymes.</title>
        <authorList>
            <person name="Diaz-Garcia L."/>
            <person name="Chuvochina M."/>
            <person name="Feuerriegel G."/>
            <person name="Bunk B."/>
            <person name="Sproer C."/>
            <person name="Streit W.R."/>
            <person name="Rodriguez L.M."/>
            <person name="Overmann J."/>
            <person name="Jimenez D.J."/>
        </authorList>
    </citation>
    <scope>NUCLEOTIDE SEQUENCE</scope>
    <source>
        <strain evidence="1">MAG 2441</strain>
    </source>
</reference>
<dbReference type="EMBL" id="CP119317">
    <property type="protein sequence ID" value="WEK55021.1"/>
    <property type="molecule type" value="Genomic_DNA"/>
</dbReference>
<organism evidence="1 2">
    <name type="scientific">Candidatus Cohnella colombiensis</name>
    <dbReference type="NCBI Taxonomy" id="3121368"/>
    <lineage>
        <taxon>Bacteria</taxon>
        <taxon>Bacillati</taxon>
        <taxon>Bacillota</taxon>
        <taxon>Bacilli</taxon>
        <taxon>Bacillales</taxon>
        <taxon>Paenibacillaceae</taxon>
        <taxon>Cohnella</taxon>
    </lineage>
</organism>
<accession>A0AA95EY15</accession>
<name>A0AA95EY15_9BACL</name>
<proteinExistence type="predicted"/>
<evidence type="ECO:0000313" key="2">
    <source>
        <dbReference type="Proteomes" id="UP001178662"/>
    </source>
</evidence>
<dbReference type="Proteomes" id="UP001178662">
    <property type="component" value="Chromosome"/>
</dbReference>
<protein>
    <submittedName>
        <fullName evidence="1">Uncharacterized protein</fullName>
    </submittedName>
</protein>